<dbReference type="Gene3D" id="2.40.50.740">
    <property type="match status" value="1"/>
</dbReference>
<dbReference type="InterPro" id="IPR000876">
    <property type="entry name" value="Ribosomal_eS4"/>
</dbReference>
<sequence>MGNKGRDTRMKRSKAPAFWKVPRKQNKFIISTSPGPHPIWRSYPLGVLLRDILKVTYTQRETRTALLEGKVPIDGVVRKSTSFPVGLMDVIEIPSSDKVYRMVPKDGNPLEPIEIPKKEKDKKLCKVVSKHTIKGGKVQYGFHDSNSVIGDGSEKIKPGDTCVFSLSSRKILKTFGFDKGALALITKGVRAGLTGKIEEIIPGNVTNKSYASINLEEGTVKLPTDLLFIVGTDSPTLVI</sequence>
<evidence type="ECO:0000256" key="2">
    <source>
        <dbReference type="ARBA" id="ARBA00022884"/>
    </source>
</evidence>
<dbReference type="InterPro" id="IPR013843">
    <property type="entry name" value="Ribosomal_eS4_N"/>
</dbReference>
<dbReference type="AlphaFoldDB" id="B3T592"/>
<dbReference type="Gene3D" id="3.10.290.10">
    <property type="entry name" value="RNA-binding S4 domain"/>
    <property type="match status" value="1"/>
</dbReference>
<keyword evidence="3" id="KW-0689">Ribosomal protein</keyword>
<dbReference type="PANTHER" id="PTHR11581">
    <property type="entry name" value="30S/40S RIBOSOMAL PROTEIN S4"/>
    <property type="match status" value="1"/>
</dbReference>
<evidence type="ECO:0000259" key="6">
    <source>
        <dbReference type="Pfam" id="PF08071"/>
    </source>
</evidence>
<evidence type="ECO:0000256" key="3">
    <source>
        <dbReference type="ARBA" id="ARBA00022980"/>
    </source>
</evidence>
<keyword evidence="2" id="KW-0694">RNA-binding</keyword>
<protein>
    <submittedName>
        <fullName evidence="7">Putative ribosomal family S4e</fullName>
    </submittedName>
</protein>
<feature type="domain" description="Small ribosomal subunit protein eS4 central region" evidence="5">
    <location>
        <begin position="97"/>
        <end position="171"/>
    </location>
</feature>
<evidence type="ECO:0000259" key="5">
    <source>
        <dbReference type="Pfam" id="PF00900"/>
    </source>
</evidence>
<reference evidence="7" key="1">
    <citation type="journal article" date="2008" name="ISME J.">
        <title>Genomic patterns of recombination, clonal divergence and environment in marine microbial populations.</title>
        <authorList>
            <person name="Konstantinidis K.T."/>
            <person name="Delong E.F."/>
        </authorList>
    </citation>
    <scope>NUCLEOTIDE SEQUENCE</scope>
</reference>
<evidence type="ECO:0000256" key="1">
    <source>
        <dbReference type="ARBA" id="ARBA00022730"/>
    </source>
</evidence>
<feature type="domain" description="Small ribosomal subunit protein eS4 N-terminal" evidence="6">
    <location>
        <begin position="8"/>
        <end position="39"/>
    </location>
</feature>
<dbReference type="HAMAP" id="MF_00485">
    <property type="entry name" value="Ribosomal_eS4"/>
    <property type="match status" value="1"/>
</dbReference>
<dbReference type="NCBIfam" id="NF003312">
    <property type="entry name" value="PRK04313.1"/>
    <property type="match status" value="1"/>
</dbReference>
<dbReference type="Pfam" id="PF00900">
    <property type="entry name" value="Ribosomal_S4e"/>
    <property type="match status" value="1"/>
</dbReference>
<keyword evidence="1" id="KW-0699">rRNA-binding</keyword>
<name>B3T592_9ZZZZ</name>
<dbReference type="InterPro" id="IPR013845">
    <property type="entry name" value="Ribosomal_eS4_central_region"/>
</dbReference>
<dbReference type="GO" id="GO:0003735">
    <property type="term" value="F:structural constituent of ribosome"/>
    <property type="evidence" value="ECO:0007669"/>
    <property type="project" value="InterPro"/>
</dbReference>
<organism evidence="7">
    <name type="scientific">uncultured marine microorganism HF4000_ANIW141A21</name>
    <dbReference type="NCBI Taxonomy" id="455535"/>
    <lineage>
        <taxon>unclassified sequences</taxon>
        <taxon>environmental samples</taxon>
    </lineage>
</organism>
<accession>B3T592</accession>
<dbReference type="InterPro" id="IPR038237">
    <property type="entry name" value="Ribosomal_eS4_central_sf"/>
</dbReference>
<dbReference type="EMBL" id="EU016608">
    <property type="protein sequence ID" value="ABZ07751.1"/>
    <property type="molecule type" value="Genomic_DNA"/>
</dbReference>
<dbReference type="Pfam" id="PF08071">
    <property type="entry name" value="RS4NT"/>
    <property type="match status" value="1"/>
</dbReference>
<evidence type="ECO:0000256" key="4">
    <source>
        <dbReference type="ARBA" id="ARBA00023274"/>
    </source>
</evidence>
<dbReference type="GO" id="GO:0019843">
    <property type="term" value="F:rRNA binding"/>
    <property type="evidence" value="ECO:0007669"/>
    <property type="project" value="UniProtKB-KW"/>
</dbReference>
<dbReference type="GO" id="GO:1990904">
    <property type="term" value="C:ribonucleoprotein complex"/>
    <property type="evidence" value="ECO:0007669"/>
    <property type="project" value="UniProtKB-KW"/>
</dbReference>
<evidence type="ECO:0000313" key="7">
    <source>
        <dbReference type="EMBL" id="ABZ07751.1"/>
    </source>
</evidence>
<proteinExistence type="inferred from homology"/>
<dbReference type="PANTHER" id="PTHR11581:SF0">
    <property type="entry name" value="SMALL RIBOSOMAL SUBUNIT PROTEIN ES4"/>
    <property type="match status" value="1"/>
</dbReference>
<dbReference type="InterPro" id="IPR036986">
    <property type="entry name" value="S4_RNA-bd_sf"/>
</dbReference>
<gene>
    <name evidence="7" type="ORF">ALOHA_HF4000ANIW141A21ctg1g36</name>
</gene>
<keyword evidence="4" id="KW-0687">Ribonucleoprotein</keyword>